<accession>A0A561PLT4</accession>
<name>A0A561PLT4_9BACT</name>
<sequence>MLLPFLHSTWCNAAIFAGALFFFMGFFIHRYPPKSTKSWYGYRSFLSTKTPEMWRSANEYAAYISRRIGVILILTGIACALLFNRQSDWFLYITIGAVVAGTMYMVGDTEWELTRHFDKDGNRILPE</sequence>
<keyword evidence="1" id="KW-1133">Transmembrane helix</keyword>
<dbReference type="InterPro" id="IPR025962">
    <property type="entry name" value="SdpI/YhfL"/>
</dbReference>
<feature type="transmembrane region" description="Helical" evidence="1">
    <location>
        <begin position="6"/>
        <end position="28"/>
    </location>
</feature>
<dbReference type="Proteomes" id="UP000320811">
    <property type="component" value="Unassembled WGS sequence"/>
</dbReference>
<protein>
    <submittedName>
        <fullName evidence="2">SdpI/YhfL family protein</fullName>
    </submittedName>
</protein>
<reference evidence="2 3" key="1">
    <citation type="submission" date="2019-06" db="EMBL/GenBank/DDBJ databases">
        <title>Sorghum-associated microbial communities from plants grown in Nebraska, USA.</title>
        <authorList>
            <person name="Schachtman D."/>
        </authorList>
    </citation>
    <scope>NUCLEOTIDE SEQUENCE [LARGE SCALE GENOMIC DNA]</scope>
    <source>
        <strain evidence="2 3">1209</strain>
    </source>
</reference>
<keyword evidence="3" id="KW-1185">Reference proteome</keyword>
<organism evidence="2 3">
    <name type="scientific">Chitinophaga polysaccharea</name>
    <dbReference type="NCBI Taxonomy" id="1293035"/>
    <lineage>
        <taxon>Bacteria</taxon>
        <taxon>Pseudomonadati</taxon>
        <taxon>Bacteroidota</taxon>
        <taxon>Chitinophagia</taxon>
        <taxon>Chitinophagales</taxon>
        <taxon>Chitinophagaceae</taxon>
        <taxon>Chitinophaga</taxon>
    </lineage>
</organism>
<proteinExistence type="predicted"/>
<dbReference type="RefSeq" id="WP_145671487.1">
    <property type="nucleotide sequence ID" value="NZ_VIWO01000006.1"/>
</dbReference>
<keyword evidence="1" id="KW-0812">Transmembrane</keyword>
<dbReference type="AlphaFoldDB" id="A0A561PLT4"/>
<gene>
    <name evidence="2" type="ORF">FHW36_106293</name>
</gene>
<evidence type="ECO:0000313" key="3">
    <source>
        <dbReference type="Proteomes" id="UP000320811"/>
    </source>
</evidence>
<dbReference type="EMBL" id="VIWO01000006">
    <property type="protein sequence ID" value="TWF39069.1"/>
    <property type="molecule type" value="Genomic_DNA"/>
</dbReference>
<evidence type="ECO:0000313" key="2">
    <source>
        <dbReference type="EMBL" id="TWF39069.1"/>
    </source>
</evidence>
<feature type="transmembrane region" description="Helical" evidence="1">
    <location>
        <begin position="64"/>
        <end position="83"/>
    </location>
</feature>
<dbReference type="OrthoDB" id="3173919at2"/>
<comment type="caution">
    <text evidence="2">The sequence shown here is derived from an EMBL/GenBank/DDBJ whole genome shotgun (WGS) entry which is preliminary data.</text>
</comment>
<keyword evidence="1" id="KW-0472">Membrane</keyword>
<feature type="transmembrane region" description="Helical" evidence="1">
    <location>
        <begin position="89"/>
        <end position="107"/>
    </location>
</feature>
<evidence type="ECO:0000256" key="1">
    <source>
        <dbReference type="SAM" id="Phobius"/>
    </source>
</evidence>
<dbReference type="Pfam" id="PF13630">
    <property type="entry name" value="SdpI"/>
    <property type="match status" value="1"/>
</dbReference>